<evidence type="ECO:0000256" key="6">
    <source>
        <dbReference type="ARBA" id="ARBA00022989"/>
    </source>
</evidence>
<comment type="catalytic activity">
    <reaction evidence="11">
        <text>2,3-bis-O-(geranylgeranyl)-sn-glycerol 1-phosphate + CTP + H(+) = CDP-2,3-bis-O-(geranylgeranyl)-sn-glycerol + diphosphate</text>
        <dbReference type="Rhea" id="RHEA:25690"/>
        <dbReference type="ChEBI" id="CHEBI:15378"/>
        <dbReference type="ChEBI" id="CHEBI:33019"/>
        <dbReference type="ChEBI" id="CHEBI:37563"/>
        <dbReference type="ChEBI" id="CHEBI:58837"/>
        <dbReference type="ChEBI" id="CHEBI:58838"/>
        <dbReference type="EC" id="2.7.7.67"/>
    </reaction>
</comment>
<dbReference type="AlphaFoldDB" id="A0ABD4Z7Z8"/>
<dbReference type="GO" id="GO:0043338">
    <property type="term" value="F:CDP-2,3-bis-(O-geranylgeranyl)-sn-glycerol synthase activity"/>
    <property type="evidence" value="ECO:0007669"/>
    <property type="project" value="UniProtKB-EC"/>
</dbReference>
<evidence type="ECO:0000256" key="7">
    <source>
        <dbReference type="ARBA" id="ARBA00023098"/>
    </source>
</evidence>
<evidence type="ECO:0000313" key="12">
    <source>
        <dbReference type="EMBL" id="MDK6029476.1"/>
    </source>
</evidence>
<keyword evidence="5 11" id="KW-0460">Magnesium</keyword>
<gene>
    <name evidence="11" type="primary">carS</name>
    <name evidence="12" type="ORF">QPL79_08880</name>
</gene>
<feature type="transmembrane region" description="Helical" evidence="11">
    <location>
        <begin position="148"/>
        <end position="169"/>
    </location>
</feature>
<evidence type="ECO:0000313" key="13">
    <source>
        <dbReference type="Proteomes" id="UP001529235"/>
    </source>
</evidence>
<keyword evidence="8 11" id="KW-0472">Membrane</keyword>
<keyword evidence="7 11" id="KW-0443">Lipid metabolism</keyword>
<evidence type="ECO:0000256" key="1">
    <source>
        <dbReference type="ARBA" id="ARBA00022475"/>
    </source>
</evidence>
<evidence type="ECO:0000256" key="11">
    <source>
        <dbReference type="HAMAP-Rule" id="MF_01117"/>
    </source>
</evidence>
<dbReference type="GO" id="GO:0046474">
    <property type="term" value="P:glycerophospholipid biosynthetic process"/>
    <property type="evidence" value="ECO:0007669"/>
    <property type="project" value="UniProtKB-UniRule"/>
</dbReference>
<dbReference type="InterPro" id="IPR032690">
    <property type="entry name" value="CarS"/>
</dbReference>
<evidence type="ECO:0000256" key="4">
    <source>
        <dbReference type="ARBA" id="ARBA00022692"/>
    </source>
</evidence>
<dbReference type="RefSeq" id="WP_285274463.1">
    <property type="nucleotide sequence ID" value="NZ_JASNVW010000009.1"/>
</dbReference>
<feature type="transmembrane region" description="Helical" evidence="11">
    <location>
        <begin position="119"/>
        <end position="142"/>
    </location>
</feature>
<accession>A0ABD4Z7Z8</accession>
<proteinExistence type="inferred from homology"/>
<keyword evidence="3 11" id="KW-0808">Transferase</keyword>
<keyword evidence="6 11" id="KW-1133">Transmembrane helix</keyword>
<dbReference type="PANTHER" id="PTHR39650:SF1">
    <property type="entry name" value="CDP-ARCHAEOL SYNTHASE"/>
    <property type="match status" value="1"/>
</dbReference>
<feature type="transmembrane region" description="Helical" evidence="11">
    <location>
        <begin position="6"/>
        <end position="30"/>
    </location>
</feature>
<dbReference type="NCBIfam" id="NF003114">
    <property type="entry name" value="PRK04032.1"/>
    <property type="match status" value="1"/>
</dbReference>
<protein>
    <recommendedName>
        <fullName evidence="11">CDP-archaeol synthase</fullName>
        <ecNumber evidence="11">2.7.7.67</ecNumber>
    </recommendedName>
    <alternativeName>
        <fullName evidence="11">CDP-2,3-bis-(O-geranylgeranyl)-sn-glycerol synthase</fullName>
    </alternativeName>
</protein>
<comment type="similarity">
    <text evidence="11">Belongs to the CDP-archaeol synthase family.</text>
</comment>
<keyword evidence="10 11" id="KW-1208">Phospholipid metabolism</keyword>
<dbReference type="HAMAP" id="MF_01117">
    <property type="entry name" value="CDP_archaeol_synth"/>
    <property type="match status" value="1"/>
</dbReference>
<sequence length="176" mass="19432">MLKEVITIVWLLLPAYFANGSPVIISKIILKLRLKKHPMDFGKNFIDGKRVFGDSKSWEGFVGGVLTGTLTGFIQSIYMHEMLAKGALTGFVLGVGAMLGDLLGAFIKRRLGLKPGDPLPVLDQLLFIVVALVLASKLNLIILSIEEWVYAIVITFLLHILTNLIAYLLNLKSVPW</sequence>
<keyword evidence="2 11" id="KW-0444">Lipid biosynthesis</keyword>
<comment type="pathway">
    <text evidence="11">Membrane lipid metabolism; glycerophospholipid metabolism.</text>
</comment>
<dbReference type="PANTHER" id="PTHR39650">
    <property type="entry name" value="CDP-ARCHAEOL SYNTHASE"/>
    <property type="match status" value="1"/>
</dbReference>
<dbReference type="Proteomes" id="UP001529235">
    <property type="component" value="Unassembled WGS sequence"/>
</dbReference>
<comment type="cofactor">
    <cofactor evidence="11">
        <name>Mg(2+)</name>
        <dbReference type="ChEBI" id="CHEBI:18420"/>
    </cofactor>
</comment>
<organism evidence="12 13">
    <name type="scientific">Ignisphaera cupida</name>
    <dbReference type="NCBI Taxonomy" id="3050454"/>
    <lineage>
        <taxon>Archaea</taxon>
        <taxon>Thermoproteota</taxon>
        <taxon>Thermoprotei</taxon>
        <taxon>Desulfurococcales</taxon>
        <taxon>Desulfurococcaceae</taxon>
        <taxon>Ignisphaera</taxon>
    </lineage>
</organism>
<keyword evidence="4 11" id="KW-0812">Transmembrane</keyword>
<dbReference type="InterPro" id="IPR002726">
    <property type="entry name" value="CarS_archaea"/>
</dbReference>
<feature type="transmembrane region" description="Helical" evidence="11">
    <location>
        <begin position="60"/>
        <end position="80"/>
    </location>
</feature>
<reference evidence="12 13" key="1">
    <citation type="submission" date="2023-05" db="EMBL/GenBank/DDBJ databases">
        <title>A new hyperthermophilic archaea 'Ignisphaera cupida' sp. nov. and description of the family 'Ignisphaeraceae' fam. nov.</title>
        <authorList>
            <person name="Podosokorskaya O.A."/>
            <person name="Elcheninov A.G."/>
            <person name="Klukina A."/>
            <person name="Merkel A.Y."/>
        </authorList>
    </citation>
    <scope>NUCLEOTIDE SEQUENCE [LARGE SCALE GENOMIC DNA]</scope>
    <source>
        <strain evidence="12 13">4213-co</strain>
    </source>
</reference>
<comment type="function">
    <text evidence="11">Catalyzes the formation of CDP-2,3-bis-(O-geranylgeranyl)-sn-glycerol (CDP-archaeol) from 2,3-bis-(O-geranylgeranyl)-sn-glycerol 1-phosphate (DGGGP) and CTP. This reaction is the third ether-bond-formation step in the biosynthesis of archaeal membrane lipids.</text>
</comment>
<evidence type="ECO:0000256" key="10">
    <source>
        <dbReference type="ARBA" id="ARBA00023264"/>
    </source>
</evidence>
<comment type="subcellular location">
    <subcellularLocation>
        <location evidence="11">Cell membrane</location>
        <topology evidence="11">Multi-pass membrane protein</topology>
    </subcellularLocation>
</comment>
<evidence type="ECO:0000256" key="5">
    <source>
        <dbReference type="ARBA" id="ARBA00022842"/>
    </source>
</evidence>
<keyword evidence="12" id="KW-0548">Nucleotidyltransferase</keyword>
<name>A0ABD4Z7Z8_9CREN</name>
<keyword evidence="1 11" id="KW-1003">Cell membrane</keyword>
<evidence type="ECO:0000256" key="9">
    <source>
        <dbReference type="ARBA" id="ARBA00023209"/>
    </source>
</evidence>
<evidence type="ECO:0000256" key="8">
    <source>
        <dbReference type="ARBA" id="ARBA00023136"/>
    </source>
</evidence>
<keyword evidence="9 11" id="KW-0594">Phospholipid biosynthesis</keyword>
<dbReference type="EC" id="2.7.7.67" evidence="11"/>
<dbReference type="Pfam" id="PF01864">
    <property type="entry name" value="CarS-like"/>
    <property type="match status" value="1"/>
</dbReference>
<feature type="transmembrane region" description="Helical" evidence="11">
    <location>
        <begin position="86"/>
        <end position="107"/>
    </location>
</feature>
<comment type="caution">
    <text evidence="12">The sequence shown here is derived from an EMBL/GenBank/DDBJ whole genome shotgun (WGS) entry which is preliminary data.</text>
</comment>
<keyword evidence="13" id="KW-1185">Reference proteome</keyword>
<evidence type="ECO:0000256" key="2">
    <source>
        <dbReference type="ARBA" id="ARBA00022516"/>
    </source>
</evidence>
<dbReference type="EMBL" id="JASNVW010000009">
    <property type="protein sequence ID" value="MDK6029476.1"/>
    <property type="molecule type" value="Genomic_DNA"/>
</dbReference>
<dbReference type="GO" id="GO:0005886">
    <property type="term" value="C:plasma membrane"/>
    <property type="evidence" value="ECO:0007669"/>
    <property type="project" value="UniProtKB-SubCell"/>
</dbReference>
<evidence type="ECO:0000256" key="3">
    <source>
        <dbReference type="ARBA" id="ARBA00022679"/>
    </source>
</evidence>